<dbReference type="Proteomes" id="UP001165065">
    <property type="component" value="Unassembled WGS sequence"/>
</dbReference>
<dbReference type="OrthoDB" id="1935530at2759"/>
<keyword evidence="1" id="KW-0808">Transferase</keyword>
<dbReference type="Pfam" id="PF13417">
    <property type="entry name" value="GST_N_3"/>
    <property type="match status" value="1"/>
</dbReference>
<dbReference type="AlphaFoldDB" id="A0A9W7FY38"/>
<comment type="catalytic activity">
    <reaction evidence="3">
        <text>L-dehydroascorbate + 2 glutathione = glutathione disulfide + L-ascorbate</text>
        <dbReference type="Rhea" id="RHEA:24424"/>
        <dbReference type="ChEBI" id="CHEBI:38290"/>
        <dbReference type="ChEBI" id="CHEBI:57925"/>
        <dbReference type="ChEBI" id="CHEBI:58297"/>
        <dbReference type="ChEBI" id="CHEBI:58539"/>
        <dbReference type="EC" id="1.8.5.1"/>
    </reaction>
</comment>
<dbReference type="InterPro" id="IPR010987">
    <property type="entry name" value="Glutathione-S-Trfase_C-like"/>
</dbReference>
<dbReference type="GO" id="GO:0033355">
    <property type="term" value="P:ascorbate glutathione cycle"/>
    <property type="evidence" value="ECO:0007669"/>
    <property type="project" value="InterPro"/>
</dbReference>
<dbReference type="PROSITE" id="PS50405">
    <property type="entry name" value="GST_CTER"/>
    <property type="match status" value="1"/>
</dbReference>
<keyword evidence="7" id="KW-1185">Reference proteome</keyword>
<gene>
    <name evidence="6" type="ORF">TrCOL_g11399</name>
</gene>
<protein>
    <recommendedName>
        <fullName evidence="5">GST C-terminal domain-containing protein</fullName>
    </recommendedName>
</protein>
<comment type="similarity">
    <text evidence="2">Belongs to the GST superfamily. DHAR family.</text>
</comment>
<evidence type="ECO:0000313" key="6">
    <source>
        <dbReference type="EMBL" id="GMI22708.1"/>
    </source>
</evidence>
<sequence length="276" mass="30676">MLRFLALLFSLFVSVALTMSFTSPRLTPRLSFSLSARVSRGLSKRLTNSRPQLDDPFNLYVKAGPNGESVGDCPFAHYVRSVLASKSIPYTLTPCTASTKPTWLTKYYDGTMPALRHGSEAYVESRTIADYLTFFFPDEGMSLEVGEHFEGASFATENFFSSLAKYIKKVEDDDAELSDLKASLSALDAHLTSTGTAYLTSDELSLLDLSLAPQLHHMAITLDAFKASSYPASSAFEEFKEVKKYIDVITKERPFLSAKDYDDEVVVWGWTKARGE</sequence>
<comment type="caution">
    <text evidence="6">The sequence shown here is derived from an EMBL/GenBank/DDBJ whole genome shotgun (WGS) entry which is preliminary data.</text>
</comment>
<dbReference type="EMBL" id="BRYA01000553">
    <property type="protein sequence ID" value="GMI22708.1"/>
    <property type="molecule type" value="Genomic_DNA"/>
</dbReference>
<dbReference type="InterPro" id="IPR036249">
    <property type="entry name" value="Thioredoxin-like_sf"/>
</dbReference>
<keyword evidence="4" id="KW-0732">Signal</keyword>
<organism evidence="6 7">
    <name type="scientific">Triparma columacea</name>
    <dbReference type="NCBI Taxonomy" id="722753"/>
    <lineage>
        <taxon>Eukaryota</taxon>
        <taxon>Sar</taxon>
        <taxon>Stramenopiles</taxon>
        <taxon>Ochrophyta</taxon>
        <taxon>Bolidophyceae</taxon>
        <taxon>Parmales</taxon>
        <taxon>Triparmaceae</taxon>
        <taxon>Triparma</taxon>
    </lineage>
</organism>
<evidence type="ECO:0000256" key="3">
    <source>
        <dbReference type="ARBA" id="ARBA00049544"/>
    </source>
</evidence>
<dbReference type="PANTHER" id="PTHR44420">
    <property type="entry name" value="GLUTATHIONE S-TRANSFERASE DHAR2-RELATED"/>
    <property type="match status" value="1"/>
</dbReference>
<evidence type="ECO:0000256" key="4">
    <source>
        <dbReference type="SAM" id="SignalP"/>
    </source>
</evidence>
<reference evidence="7" key="1">
    <citation type="journal article" date="2023" name="Commun. Biol.">
        <title>Genome analysis of Parmales, the sister group of diatoms, reveals the evolutionary specialization of diatoms from phago-mixotrophs to photoautotrophs.</title>
        <authorList>
            <person name="Ban H."/>
            <person name="Sato S."/>
            <person name="Yoshikawa S."/>
            <person name="Yamada K."/>
            <person name="Nakamura Y."/>
            <person name="Ichinomiya M."/>
            <person name="Sato N."/>
            <person name="Blanc-Mathieu R."/>
            <person name="Endo H."/>
            <person name="Kuwata A."/>
            <person name="Ogata H."/>
        </authorList>
    </citation>
    <scope>NUCLEOTIDE SEQUENCE [LARGE SCALE GENOMIC DNA]</scope>
</reference>
<dbReference type="GO" id="GO:0045174">
    <property type="term" value="F:glutathione dehydrogenase (ascorbate) activity"/>
    <property type="evidence" value="ECO:0007669"/>
    <property type="project" value="UniProtKB-EC"/>
</dbReference>
<dbReference type="InterPro" id="IPR044627">
    <property type="entry name" value="DHAR1/2/3/4"/>
</dbReference>
<evidence type="ECO:0000259" key="5">
    <source>
        <dbReference type="PROSITE" id="PS50405"/>
    </source>
</evidence>
<dbReference type="PANTHER" id="PTHR44420:SF2">
    <property type="entry name" value="GLUTATHIONE S-TRANSFERASE DHAR2-RELATED"/>
    <property type="match status" value="1"/>
</dbReference>
<accession>A0A9W7FY38</accession>
<dbReference type="InterPro" id="IPR036282">
    <property type="entry name" value="Glutathione-S-Trfase_C_sf"/>
</dbReference>
<dbReference type="Gene3D" id="1.20.1050.10">
    <property type="match status" value="1"/>
</dbReference>
<feature type="chain" id="PRO_5040997430" description="GST C-terminal domain-containing protein" evidence="4">
    <location>
        <begin position="19"/>
        <end position="276"/>
    </location>
</feature>
<dbReference type="SUPFAM" id="SSF52833">
    <property type="entry name" value="Thioredoxin-like"/>
    <property type="match status" value="1"/>
</dbReference>
<dbReference type="SUPFAM" id="SSF47616">
    <property type="entry name" value="GST C-terminal domain-like"/>
    <property type="match status" value="1"/>
</dbReference>
<name>A0A9W7FY38_9STRA</name>
<dbReference type="InterPro" id="IPR004045">
    <property type="entry name" value="Glutathione_S-Trfase_N"/>
</dbReference>
<evidence type="ECO:0000256" key="1">
    <source>
        <dbReference type="ARBA" id="ARBA00022679"/>
    </source>
</evidence>
<feature type="signal peptide" evidence="4">
    <location>
        <begin position="1"/>
        <end position="18"/>
    </location>
</feature>
<dbReference type="Pfam" id="PF13410">
    <property type="entry name" value="GST_C_2"/>
    <property type="match status" value="1"/>
</dbReference>
<dbReference type="GO" id="GO:0016740">
    <property type="term" value="F:transferase activity"/>
    <property type="evidence" value="ECO:0007669"/>
    <property type="project" value="UniProtKB-KW"/>
</dbReference>
<evidence type="ECO:0000313" key="7">
    <source>
        <dbReference type="Proteomes" id="UP001165065"/>
    </source>
</evidence>
<proteinExistence type="inferred from homology"/>
<feature type="domain" description="GST C-terminal" evidence="5">
    <location>
        <begin position="122"/>
        <end position="276"/>
    </location>
</feature>
<evidence type="ECO:0000256" key="2">
    <source>
        <dbReference type="ARBA" id="ARBA00024194"/>
    </source>
</evidence>
<dbReference type="Gene3D" id="3.40.30.10">
    <property type="entry name" value="Glutaredoxin"/>
    <property type="match status" value="1"/>
</dbReference>